<comment type="catalytic activity">
    <reaction evidence="11">
        <text>(6R)-5,10-methenyltetrahydrofolate + H2O = (6R)-10-formyltetrahydrofolate + H(+)</text>
        <dbReference type="Rhea" id="RHEA:23700"/>
        <dbReference type="ChEBI" id="CHEBI:15377"/>
        <dbReference type="ChEBI" id="CHEBI:15378"/>
        <dbReference type="ChEBI" id="CHEBI:57455"/>
        <dbReference type="ChEBI" id="CHEBI:195366"/>
        <dbReference type="EC" id="3.5.4.9"/>
    </reaction>
</comment>
<keyword evidence="9 11" id="KW-0486">Methionine biosynthesis</keyword>
<comment type="subunit">
    <text evidence="2 11">Homodimer.</text>
</comment>
<dbReference type="Pfam" id="PF00763">
    <property type="entry name" value="THF_DHG_CYH"/>
    <property type="match status" value="1"/>
</dbReference>
<dbReference type="AlphaFoldDB" id="A0A1F7U8R6"/>
<evidence type="ECO:0000313" key="14">
    <source>
        <dbReference type="EMBL" id="OGL74663.1"/>
    </source>
</evidence>
<feature type="binding site" evidence="11">
    <location>
        <position position="229"/>
    </location>
    <ligand>
        <name>NADP(+)</name>
        <dbReference type="ChEBI" id="CHEBI:58349"/>
    </ligand>
</feature>
<dbReference type="Pfam" id="PF02882">
    <property type="entry name" value="THF_DHG_CYH_C"/>
    <property type="match status" value="1"/>
</dbReference>
<name>A0A1F7U8R6_9BACT</name>
<evidence type="ECO:0000256" key="4">
    <source>
        <dbReference type="ARBA" id="ARBA00022755"/>
    </source>
</evidence>
<sequence>MPTRLIDGKSIAARIREDAKTQIRQLGFTPGLGVLLVGDDSASHLYVGLKEKACLASGIKMEKKLLPTAATEAEVLAVIAGFNGRPDIDAVLVQLPLPPHLDEDHIIAAIDPQKDVDGFNPDKVAAFRRGERGALPPGLAAGIMELIIATDVDIVSHRAVVLANSLVFFEPLAAILKRSAVNSEFVRPDDEELVAKTRTADILIVAIGRPGFVKGEMCKPGAIVIDVGTNRVDGRTVGDVDAASVRNIIAHLSPVPGGVGPMTVAMLIANVVELAKRRRQIV</sequence>
<keyword evidence="4 11" id="KW-0658">Purine biosynthesis</keyword>
<dbReference type="PROSITE" id="PS00767">
    <property type="entry name" value="THF_DHG_CYH_2"/>
    <property type="match status" value="1"/>
</dbReference>
<dbReference type="Proteomes" id="UP000177088">
    <property type="component" value="Unassembled WGS sequence"/>
</dbReference>
<comment type="caution">
    <text evidence="11">Lacks conserved residue(s) required for the propagation of feature annotation.</text>
</comment>
<keyword evidence="7 11" id="KW-0560">Oxidoreductase</keyword>
<evidence type="ECO:0000256" key="5">
    <source>
        <dbReference type="ARBA" id="ARBA00022801"/>
    </source>
</evidence>
<comment type="similarity">
    <text evidence="11">Belongs to the tetrahydrofolate dehydrogenase/cyclohydrolase family.</text>
</comment>
<organism evidence="14 15">
    <name type="scientific">Candidatus Uhrbacteria bacterium RIFCSPHIGHO2_02_FULL_60_10</name>
    <dbReference type="NCBI Taxonomy" id="1802392"/>
    <lineage>
        <taxon>Bacteria</taxon>
        <taxon>Candidatus Uhriibacteriota</taxon>
    </lineage>
</organism>
<comment type="catalytic activity">
    <reaction evidence="11">
        <text>(6R)-5,10-methylene-5,6,7,8-tetrahydrofolate + NADP(+) = (6R)-5,10-methenyltetrahydrofolate + NADPH</text>
        <dbReference type="Rhea" id="RHEA:22812"/>
        <dbReference type="ChEBI" id="CHEBI:15636"/>
        <dbReference type="ChEBI" id="CHEBI:57455"/>
        <dbReference type="ChEBI" id="CHEBI:57783"/>
        <dbReference type="ChEBI" id="CHEBI:58349"/>
        <dbReference type="EC" id="1.5.1.5"/>
    </reaction>
</comment>
<dbReference type="SUPFAM" id="SSF53223">
    <property type="entry name" value="Aminoacid dehydrogenase-like, N-terminal domain"/>
    <property type="match status" value="1"/>
</dbReference>
<evidence type="ECO:0000256" key="11">
    <source>
        <dbReference type="HAMAP-Rule" id="MF_01576"/>
    </source>
</evidence>
<protein>
    <recommendedName>
        <fullName evidence="11">Bifunctional protein FolD</fullName>
    </recommendedName>
    <domain>
        <recommendedName>
            <fullName evidence="11">Methylenetetrahydrofolate dehydrogenase</fullName>
            <ecNumber evidence="11">1.5.1.5</ecNumber>
        </recommendedName>
    </domain>
    <domain>
        <recommendedName>
            <fullName evidence="11">Methenyltetrahydrofolate cyclohydrolase</fullName>
            <ecNumber evidence="11">3.5.4.9</ecNumber>
        </recommendedName>
    </domain>
</protein>
<dbReference type="UniPathway" id="UPA00193"/>
<dbReference type="GO" id="GO:0005829">
    <property type="term" value="C:cytosol"/>
    <property type="evidence" value="ECO:0007669"/>
    <property type="project" value="TreeGrafter"/>
</dbReference>
<dbReference type="GO" id="GO:0004488">
    <property type="term" value="F:methylenetetrahydrofolate dehydrogenase (NADP+) activity"/>
    <property type="evidence" value="ECO:0007669"/>
    <property type="project" value="UniProtKB-UniRule"/>
</dbReference>
<evidence type="ECO:0000256" key="6">
    <source>
        <dbReference type="ARBA" id="ARBA00022857"/>
    </source>
</evidence>
<dbReference type="EC" id="1.5.1.5" evidence="11"/>
<evidence type="ECO:0000259" key="13">
    <source>
        <dbReference type="Pfam" id="PF02882"/>
    </source>
</evidence>
<evidence type="ECO:0000256" key="7">
    <source>
        <dbReference type="ARBA" id="ARBA00023002"/>
    </source>
</evidence>
<keyword evidence="3 11" id="KW-0554">One-carbon metabolism</keyword>
<keyword evidence="6 11" id="KW-0521">NADP</keyword>
<comment type="caution">
    <text evidence="14">The sequence shown here is derived from an EMBL/GenBank/DDBJ whole genome shotgun (WGS) entry which is preliminary data.</text>
</comment>
<dbReference type="HAMAP" id="MF_01576">
    <property type="entry name" value="THF_DHG_CYH"/>
    <property type="match status" value="1"/>
</dbReference>
<gene>
    <name evidence="11" type="primary">folD</name>
    <name evidence="14" type="ORF">A3C96_01825</name>
</gene>
<dbReference type="GO" id="GO:0009086">
    <property type="term" value="P:methionine biosynthetic process"/>
    <property type="evidence" value="ECO:0007669"/>
    <property type="project" value="UniProtKB-KW"/>
</dbReference>
<evidence type="ECO:0000256" key="3">
    <source>
        <dbReference type="ARBA" id="ARBA00022563"/>
    </source>
</evidence>
<evidence type="ECO:0000256" key="10">
    <source>
        <dbReference type="ARBA" id="ARBA00023268"/>
    </source>
</evidence>
<dbReference type="EC" id="3.5.4.9" evidence="11"/>
<proteinExistence type="inferred from homology"/>
<dbReference type="Gene3D" id="3.40.50.720">
    <property type="entry name" value="NAD(P)-binding Rossmann-like Domain"/>
    <property type="match status" value="1"/>
</dbReference>
<keyword evidence="10 11" id="KW-0511">Multifunctional enzyme</keyword>
<dbReference type="Gene3D" id="3.40.50.10860">
    <property type="entry name" value="Leucine Dehydrogenase, chain A, domain 1"/>
    <property type="match status" value="1"/>
</dbReference>
<dbReference type="GO" id="GO:0035999">
    <property type="term" value="P:tetrahydrofolate interconversion"/>
    <property type="evidence" value="ECO:0007669"/>
    <property type="project" value="UniProtKB-UniRule"/>
</dbReference>
<evidence type="ECO:0000256" key="9">
    <source>
        <dbReference type="ARBA" id="ARBA00023167"/>
    </source>
</evidence>
<evidence type="ECO:0000256" key="1">
    <source>
        <dbReference type="ARBA" id="ARBA00004777"/>
    </source>
</evidence>
<dbReference type="FunFam" id="3.40.50.10860:FF:000005">
    <property type="entry name" value="C-1-tetrahydrofolate synthase, cytoplasmic, putative"/>
    <property type="match status" value="1"/>
</dbReference>
<reference evidence="14 15" key="1">
    <citation type="journal article" date="2016" name="Nat. Commun.">
        <title>Thousands of microbial genomes shed light on interconnected biogeochemical processes in an aquifer system.</title>
        <authorList>
            <person name="Anantharaman K."/>
            <person name="Brown C.T."/>
            <person name="Hug L.A."/>
            <person name="Sharon I."/>
            <person name="Castelle C.J."/>
            <person name="Probst A.J."/>
            <person name="Thomas B.C."/>
            <person name="Singh A."/>
            <person name="Wilkins M.J."/>
            <person name="Karaoz U."/>
            <person name="Brodie E.L."/>
            <person name="Williams K.H."/>
            <person name="Hubbard S.S."/>
            <person name="Banfield J.F."/>
        </authorList>
    </citation>
    <scope>NUCLEOTIDE SEQUENCE [LARGE SCALE GENOMIC DNA]</scope>
</reference>
<evidence type="ECO:0000256" key="8">
    <source>
        <dbReference type="ARBA" id="ARBA00023102"/>
    </source>
</evidence>
<dbReference type="GO" id="GO:0004477">
    <property type="term" value="F:methenyltetrahydrofolate cyclohydrolase activity"/>
    <property type="evidence" value="ECO:0007669"/>
    <property type="project" value="UniProtKB-UniRule"/>
</dbReference>
<feature type="domain" description="Tetrahydrofolate dehydrogenase/cyclohydrolase NAD(P)-binding" evidence="13">
    <location>
        <begin position="139"/>
        <end position="278"/>
    </location>
</feature>
<dbReference type="EMBL" id="MGEA01000010">
    <property type="protein sequence ID" value="OGL74663.1"/>
    <property type="molecule type" value="Genomic_DNA"/>
</dbReference>
<evidence type="ECO:0000259" key="12">
    <source>
        <dbReference type="Pfam" id="PF00763"/>
    </source>
</evidence>
<evidence type="ECO:0000256" key="2">
    <source>
        <dbReference type="ARBA" id="ARBA00011738"/>
    </source>
</evidence>
<dbReference type="InterPro" id="IPR000672">
    <property type="entry name" value="THF_DH/CycHdrlase"/>
</dbReference>
<dbReference type="PANTHER" id="PTHR48099:SF5">
    <property type="entry name" value="C-1-TETRAHYDROFOLATE SYNTHASE, CYTOPLASMIC"/>
    <property type="match status" value="1"/>
</dbReference>
<keyword evidence="11" id="KW-0028">Amino-acid biosynthesis</keyword>
<comment type="function">
    <text evidence="11">Catalyzes the oxidation of 5,10-methylenetetrahydrofolate to 5,10-methenyltetrahydrofolate and then the hydrolysis of 5,10-methenyltetrahydrofolate to 10-formyltetrahydrofolate.</text>
</comment>
<comment type="pathway">
    <text evidence="1 11">One-carbon metabolism; tetrahydrofolate interconversion.</text>
</comment>
<evidence type="ECO:0000313" key="15">
    <source>
        <dbReference type="Proteomes" id="UP000177088"/>
    </source>
</evidence>
<keyword evidence="5 11" id="KW-0378">Hydrolase</keyword>
<dbReference type="InterPro" id="IPR020630">
    <property type="entry name" value="THF_DH/CycHdrlase_cat_dom"/>
</dbReference>
<dbReference type="GO" id="GO:0006164">
    <property type="term" value="P:purine nucleotide biosynthetic process"/>
    <property type="evidence" value="ECO:0007669"/>
    <property type="project" value="UniProtKB-KW"/>
</dbReference>
<dbReference type="SUPFAM" id="SSF51735">
    <property type="entry name" value="NAD(P)-binding Rossmann-fold domains"/>
    <property type="match status" value="1"/>
</dbReference>
<dbReference type="InterPro" id="IPR036291">
    <property type="entry name" value="NAD(P)-bd_dom_sf"/>
</dbReference>
<dbReference type="GO" id="GO:0000105">
    <property type="term" value="P:L-histidine biosynthetic process"/>
    <property type="evidence" value="ECO:0007669"/>
    <property type="project" value="UniProtKB-KW"/>
</dbReference>
<accession>A0A1F7U8R6</accession>
<keyword evidence="8 11" id="KW-0368">Histidine biosynthesis</keyword>
<dbReference type="InterPro" id="IPR020867">
    <property type="entry name" value="THF_DH/CycHdrlase_CS"/>
</dbReference>
<dbReference type="PANTHER" id="PTHR48099">
    <property type="entry name" value="C-1-TETRAHYDROFOLATE SYNTHASE, CYTOPLASMIC-RELATED"/>
    <property type="match status" value="1"/>
</dbReference>
<feature type="domain" description="Tetrahydrofolate dehydrogenase/cyclohydrolase catalytic" evidence="12">
    <location>
        <begin position="6"/>
        <end position="117"/>
    </location>
</feature>
<dbReference type="PRINTS" id="PR00085">
    <property type="entry name" value="THFDHDRGNASE"/>
</dbReference>
<dbReference type="InterPro" id="IPR046346">
    <property type="entry name" value="Aminoacid_DH-like_N_sf"/>
</dbReference>
<dbReference type="InterPro" id="IPR020631">
    <property type="entry name" value="THF_DH/CycHdrlase_NAD-bd_dom"/>
</dbReference>